<feature type="region of interest" description="Disordered" evidence="1">
    <location>
        <begin position="1"/>
        <end position="33"/>
    </location>
</feature>
<evidence type="ECO:0000313" key="2">
    <source>
        <dbReference type="EMBL" id="DAG03282.1"/>
    </source>
</evidence>
<proteinExistence type="predicted"/>
<evidence type="ECO:0000256" key="1">
    <source>
        <dbReference type="SAM" id="MobiDB-lite"/>
    </source>
</evidence>
<organism evidence="2">
    <name type="scientific">Siphoviridae sp. ct2D011</name>
    <dbReference type="NCBI Taxonomy" id="2825314"/>
    <lineage>
        <taxon>Viruses</taxon>
        <taxon>Duplodnaviria</taxon>
        <taxon>Heunggongvirae</taxon>
        <taxon>Uroviricota</taxon>
        <taxon>Caudoviricetes</taxon>
    </lineage>
</organism>
<protein>
    <submittedName>
        <fullName evidence="2">Uncharacterized protein</fullName>
    </submittedName>
</protein>
<dbReference type="EMBL" id="BK016226">
    <property type="protein sequence ID" value="DAG03282.1"/>
    <property type="molecule type" value="Genomic_DNA"/>
</dbReference>
<sequence length="47" mass="5156">MSRSISFSREKSEAGLKLAPSKHGSTSSPKIHKFSINPSLNIKNLFP</sequence>
<accession>A0A8S5V936</accession>
<reference evidence="2" key="1">
    <citation type="journal article" date="2021" name="Proc. Natl. Acad. Sci. U.S.A.">
        <title>A Catalog of Tens of Thousands of Viruses from Human Metagenomes Reveals Hidden Associations with Chronic Diseases.</title>
        <authorList>
            <person name="Tisza M.J."/>
            <person name="Buck C.B."/>
        </authorList>
    </citation>
    <scope>NUCLEOTIDE SEQUENCE</scope>
    <source>
        <strain evidence="2">Ct2D011</strain>
    </source>
</reference>
<name>A0A8S5V936_9CAUD</name>